<proteinExistence type="predicted"/>
<evidence type="ECO:0000313" key="2">
    <source>
        <dbReference type="EMBL" id="MBK4739082.1"/>
    </source>
</evidence>
<dbReference type="SUPFAM" id="SSF46689">
    <property type="entry name" value="Homeodomain-like"/>
    <property type="match status" value="1"/>
</dbReference>
<evidence type="ECO:0000313" key="3">
    <source>
        <dbReference type="Proteomes" id="UP000622890"/>
    </source>
</evidence>
<feature type="region of interest" description="Disordered" evidence="1">
    <location>
        <begin position="115"/>
        <end position="141"/>
    </location>
</feature>
<dbReference type="InterPro" id="IPR036388">
    <property type="entry name" value="WH-like_DNA-bd_sf"/>
</dbReference>
<organism evidence="2 3">
    <name type="scientific">Noviherbaspirillum pedocola</name>
    <dbReference type="NCBI Taxonomy" id="2801341"/>
    <lineage>
        <taxon>Bacteria</taxon>
        <taxon>Pseudomonadati</taxon>
        <taxon>Pseudomonadota</taxon>
        <taxon>Betaproteobacteria</taxon>
        <taxon>Burkholderiales</taxon>
        <taxon>Oxalobacteraceae</taxon>
        <taxon>Noviherbaspirillum</taxon>
    </lineage>
</organism>
<evidence type="ECO:0000256" key="1">
    <source>
        <dbReference type="SAM" id="MobiDB-lite"/>
    </source>
</evidence>
<dbReference type="EMBL" id="JAEPBG010000037">
    <property type="protein sequence ID" value="MBK4739082.1"/>
    <property type="molecule type" value="Genomic_DNA"/>
</dbReference>
<dbReference type="InterPro" id="IPR009057">
    <property type="entry name" value="Homeodomain-like_sf"/>
</dbReference>
<accession>A0A934T3B5</accession>
<gene>
    <name evidence="2" type="ORF">JJB74_31145</name>
</gene>
<dbReference type="Gene3D" id="1.10.10.10">
    <property type="entry name" value="Winged helix-like DNA-binding domain superfamily/Winged helix DNA-binding domain"/>
    <property type="match status" value="1"/>
</dbReference>
<dbReference type="Pfam" id="PF13565">
    <property type="entry name" value="HTH_32"/>
    <property type="match status" value="1"/>
</dbReference>
<dbReference type="AlphaFoldDB" id="A0A934T3B5"/>
<dbReference type="Proteomes" id="UP000622890">
    <property type="component" value="Unassembled WGS sequence"/>
</dbReference>
<name>A0A934T3B5_9BURK</name>
<sequence length="202" mass="22782">MGAAYSVDLRRKVVQTCERGTSSQAQVARFFGVNQAFVEKLLRLYRRTGALEPGRKRAGRPGLLDAAACEQVQHWLAEQNDLTLAEIAERLQTQCGLTVSMSCVHRLLQRLHMRRKKNRSCQRTGHGGRTTGTPAIPGTTLRVPMPTAEVRRRVRLQHRHEPPVRPRTLWSAGTGCRAKELRAQCHHPRGAVLYRARCRHVG</sequence>
<protein>
    <submittedName>
        <fullName evidence="2">Transposase</fullName>
    </submittedName>
</protein>
<reference evidence="2" key="1">
    <citation type="submission" date="2021-01" db="EMBL/GenBank/DDBJ databases">
        <title>Genome sequence of strain Noviherbaspirillum sp. DKR-6.</title>
        <authorList>
            <person name="Chaudhary D.K."/>
        </authorList>
    </citation>
    <scope>NUCLEOTIDE SEQUENCE</scope>
    <source>
        <strain evidence="2">DKR-6</strain>
    </source>
</reference>
<keyword evidence="3" id="KW-1185">Reference proteome</keyword>
<comment type="caution">
    <text evidence="2">The sequence shown here is derived from an EMBL/GenBank/DDBJ whole genome shotgun (WGS) entry which is preliminary data.</text>
</comment>